<evidence type="ECO:0000256" key="7">
    <source>
        <dbReference type="PIRSR" id="PIRSR000138-2"/>
    </source>
</evidence>
<organism evidence="9 10">
    <name type="scientific">Trujillonella endophytica</name>
    <dbReference type="NCBI Taxonomy" id="673521"/>
    <lineage>
        <taxon>Bacteria</taxon>
        <taxon>Bacillati</taxon>
        <taxon>Actinomycetota</taxon>
        <taxon>Actinomycetes</taxon>
        <taxon>Geodermatophilales</taxon>
        <taxon>Geodermatophilaceae</taxon>
        <taxon>Trujillonella</taxon>
    </lineage>
</organism>
<dbReference type="Pfam" id="PF01070">
    <property type="entry name" value="FMN_dh"/>
    <property type="match status" value="1"/>
</dbReference>
<evidence type="ECO:0000256" key="1">
    <source>
        <dbReference type="ARBA" id="ARBA00001917"/>
    </source>
</evidence>
<keyword evidence="3 7" id="KW-0288">FMN</keyword>
<dbReference type="PIRSF" id="PIRSF000138">
    <property type="entry name" value="Al-hdrx_acd_dh"/>
    <property type="match status" value="1"/>
</dbReference>
<evidence type="ECO:0000256" key="4">
    <source>
        <dbReference type="ARBA" id="ARBA00023002"/>
    </source>
</evidence>
<dbReference type="CDD" id="cd02809">
    <property type="entry name" value="alpha_hydroxyacid_oxid_FMN"/>
    <property type="match status" value="1"/>
</dbReference>
<dbReference type="PANTHER" id="PTHR10578">
    <property type="entry name" value="S -2-HYDROXY-ACID OXIDASE-RELATED"/>
    <property type="match status" value="1"/>
</dbReference>
<dbReference type="PANTHER" id="PTHR10578:SF107">
    <property type="entry name" value="2-HYDROXYACID OXIDASE 1"/>
    <property type="match status" value="1"/>
</dbReference>
<accession>A0A1H8W0X6</accession>
<dbReference type="AlphaFoldDB" id="A0A1H8W0X6"/>
<proteinExistence type="inferred from homology"/>
<evidence type="ECO:0000259" key="8">
    <source>
        <dbReference type="PROSITE" id="PS51349"/>
    </source>
</evidence>
<keyword evidence="10" id="KW-1185">Reference proteome</keyword>
<feature type="binding site" evidence="7">
    <location>
        <position position="221"/>
    </location>
    <ligand>
        <name>FMN</name>
        <dbReference type="ChEBI" id="CHEBI:58210"/>
    </ligand>
</feature>
<feature type="binding site" evidence="7">
    <location>
        <begin position="276"/>
        <end position="280"/>
    </location>
    <ligand>
        <name>FMN</name>
        <dbReference type="ChEBI" id="CHEBI:58210"/>
    </ligand>
</feature>
<keyword evidence="2 7" id="KW-0285">Flavoprotein</keyword>
<feature type="binding site" evidence="7">
    <location>
        <position position="154"/>
    </location>
    <ligand>
        <name>FMN</name>
        <dbReference type="ChEBI" id="CHEBI:58210"/>
    </ligand>
</feature>
<dbReference type="EMBL" id="FOEE01000015">
    <property type="protein sequence ID" value="SEP21255.1"/>
    <property type="molecule type" value="Genomic_DNA"/>
</dbReference>
<dbReference type="InterPro" id="IPR013785">
    <property type="entry name" value="Aldolase_TIM"/>
</dbReference>
<dbReference type="InterPro" id="IPR008259">
    <property type="entry name" value="FMN_hydac_DH_AS"/>
</dbReference>
<dbReference type="PROSITE" id="PS51349">
    <property type="entry name" value="FMN_HYDROXY_ACID_DH_2"/>
    <property type="match status" value="1"/>
</dbReference>
<evidence type="ECO:0000256" key="5">
    <source>
        <dbReference type="ARBA" id="ARBA00024042"/>
    </source>
</evidence>
<sequence length="351" mass="36453">MLSLLAEHRELARLRLPPEVWDYYEAGSGEEVTLGEAELAWRSYRLRPRVLRDVSSVDLATRLLGTTLRSPFVVAPMAFHALAHPDAECATVRGAGEAGCLTVVSTRASRTIEEIGAAAAGPWWFQAYVMRDRGLTEALARRAAAAGAGAIVLTVDTPYVGRKNKVGGVRFAVPDDEFLVNLAQHLLPGAVGRESAEQDPSVTPDVIGRLAEVSGLPVLVKGVLRGDEALRCLEAGAAGVVVSNHGGRQLDRALASAHALVDVLDAVAGRAPVLVDGGVRSGADALVALTLGADAVLVGRPVLWALAADGAPAVRAALQALSADLAHVLAVAGAARPLDLDRSMVVGRPAG</sequence>
<feature type="binding site" evidence="7">
    <location>
        <position position="105"/>
    </location>
    <ligand>
        <name>FMN</name>
        <dbReference type="ChEBI" id="CHEBI:58210"/>
    </ligand>
</feature>
<feature type="binding site" evidence="7">
    <location>
        <begin position="76"/>
        <end position="78"/>
    </location>
    <ligand>
        <name>FMN</name>
        <dbReference type="ChEBI" id="CHEBI:58210"/>
    </ligand>
</feature>
<dbReference type="STRING" id="673521.SAMN05660991_03946"/>
<feature type="binding site" evidence="7">
    <location>
        <position position="23"/>
    </location>
    <ligand>
        <name>glyoxylate</name>
        <dbReference type="ChEBI" id="CHEBI:36655"/>
    </ligand>
</feature>
<dbReference type="InterPro" id="IPR012133">
    <property type="entry name" value="Alpha-hydoxy_acid_DH_FMN"/>
</dbReference>
<dbReference type="SUPFAM" id="SSF51395">
    <property type="entry name" value="FMN-linked oxidoreductases"/>
    <property type="match status" value="1"/>
</dbReference>
<feature type="binding site" evidence="7">
    <location>
        <position position="128"/>
    </location>
    <ligand>
        <name>glyoxylate</name>
        <dbReference type="ChEBI" id="CHEBI:36655"/>
    </ligand>
</feature>
<feature type="active site" description="Proton acceptor" evidence="6">
    <location>
        <position position="245"/>
    </location>
</feature>
<dbReference type="Proteomes" id="UP000198960">
    <property type="component" value="Unassembled WGS sequence"/>
</dbReference>
<feature type="binding site" evidence="7">
    <location>
        <position position="126"/>
    </location>
    <ligand>
        <name>FMN</name>
        <dbReference type="ChEBI" id="CHEBI:58210"/>
    </ligand>
</feature>
<reference evidence="10" key="1">
    <citation type="submission" date="2016-10" db="EMBL/GenBank/DDBJ databases">
        <authorList>
            <person name="Varghese N."/>
            <person name="Submissions S."/>
        </authorList>
    </citation>
    <scope>NUCLEOTIDE SEQUENCE [LARGE SCALE GENOMIC DNA]</scope>
    <source>
        <strain evidence="10">DSM 45413</strain>
    </source>
</reference>
<gene>
    <name evidence="9" type="ORF">SAMN05660991_03946</name>
</gene>
<name>A0A1H8W0X6_9ACTN</name>
<dbReference type="GO" id="GO:0010181">
    <property type="term" value="F:FMN binding"/>
    <property type="evidence" value="ECO:0007669"/>
    <property type="project" value="InterPro"/>
</dbReference>
<feature type="binding site" evidence="7">
    <location>
        <begin position="299"/>
        <end position="300"/>
    </location>
    <ligand>
        <name>FMN</name>
        <dbReference type="ChEBI" id="CHEBI:58210"/>
    </ligand>
</feature>
<dbReference type="Gene3D" id="3.20.20.70">
    <property type="entry name" value="Aldolase class I"/>
    <property type="match status" value="1"/>
</dbReference>
<evidence type="ECO:0000256" key="2">
    <source>
        <dbReference type="ARBA" id="ARBA00022630"/>
    </source>
</evidence>
<feature type="domain" description="FMN hydroxy acid dehydrogenase" evidence="8">
    <location>
        <begin position="1"/>
        <end position="350"/>
    </location>
</feature>
<evidence type="ECO:0000313" key="9">
    <source>
        <dbReference type="EMBL" id="SEP21255.1"/>
    </source>
</evidence>
<evidence type="ECO:0000256" key="3">
    <source>
        <dbReference type="ARBA" id="ARBA00022643"/>
    </source>
</evidence>
<feature type="binding site" evidence="7">
    <location>
        <position position="248"/>
    </location>
    <ligand>
        <name>glyoxylate</name>
        <dbReference type="ChEBI" id="CHEBI:36655"/>
    </ligand>
</feature>
<comment type="cofactor">
    <cofactor evidence="1">
        <name>FMN</name>
        <dbReference type="ChEBI" id="CHEBI:58210"/>
    </cofactor>
</comment>
<feature type="binding site" evidence="7">
    <location>
        <position position="243"/>
    </location>
    <ligand>
        <name>FMN</name>
        <dbReference type="ChEBI" id="CHEBI:58210"/>
    </ligand>
</feature>
<keyword evidence="4" id="KW-0560">Oxidoreductase</keyword>
<dbReference type="PROSITE" id="PS00557">
    <property type="entry name" value="FMN_HYDROXY_ACID_DH_1"/>
    <property type="match status" value="1"/>
</dbReference>
<evidence type="ECO:0000256" key="6">
    <source>
        <dbReference type="PIRSR" id="PIRSR000138-1"/>
    </source>
</evidence>
<protein>
    <submittedName>
        <fullName evidence="9">4-hydroxymandelate oxidase</fullName>
    </submittedName>
</protein>
<feature type="binding site" evidence="7">
    <location>
        <position position="245"/>
    </location>
    <ligand>
        <name>glyoxylate</name>
        <dbReference type="ChEBI" id="CHEBI:36655"/>
    </ligand>
</feature>
<comment type="similarity">
    <text evidence="5">Belongs to the FMN-dependent alpha-hydroxy acid dehydrogenase family.</text>
</comment>
<dbReference type="GO" id="GO:0016491">
    <property type="term" value="F:oxidoreductase activity"/>
    <property type="evidence" value="ECO:0007669"/>
    <property type="project" value="UniProtKB-KW"/>
</dbReference>
<evidence type="ECO:0000313" key="10">
    <source>
        <dbReference type="Proteomes" id="UP000198960"/>
    </source>
</evidence>
<dbReference type="InterPro" id="IPR037396">
    <property type="entry name" value="FMN_HAD"/>
</dbReference>
<dbReference type="InterPro" id="IPR000262">
    <property type="entry name" value="FMN-dep_DH"/>
</dbReference>